<keyword evidence="3" id="KW-1185">Reference proteome</keyword>
<dbReference type="InterPro" id="IPR002539">
    <property type="entry name" value="MaoC-like_dom"/>
</dbReference>
<dbReference type="SUPFAM" id="SSF54637">
    <property type="entry name" value="Thioesterase/thiol ester dehydrase-isomerase"/>
    <property type="match status" value="1"/>
</dbReference>
<dbReference type="EMBL" id="NTFI01000005">
    <property type="protein sequence ID" value="PHQ24448.1"/>
    <property type="molecule type" value="Genomic_DNA"/>
</dbReference>
<protein>
    <submittedName>
        <fullName evidence="2">Acyl dehydratase</fullName>
    </submittedName>
</protein>
<evidence type="ECO:0000313" key="3">
    <source>
        <dbReference type="Proteomes" id="UP000229044"/>
    </source>
</evidence>
<organism evidence="2 3">
    <name type="scientific">Marinobacter guineae</name>
    <dbReference type="NCBI Taxonomy" id="432303"/>
    <lineage>
        <taxon>Bacteria</taxon>
        <taxon>Pseudomonadati</taxon>
        <taxon>Pseudomonadota</taxon>
        <taxon>Gammaproteobacteria</taxon>
        <taxon>Pseudomonadales</taxon>
        <taxon>Marinobacteraceae</taxon>
        <taxon>Marinobacter</taxon>
    </lineage>
</organism>
<dbReference type="CDD" id="cd03449">
    <property type="entry name" value="R_hydratase"/>
    <property type="match status" value="1"/>
</dbReference>
<accession>A0A2G1VCG1</accession>
<evidence type="ECO:0000313" key="2">
    <source>
        <dbReference type="EMBL" id="PHQ24448.1"/>
    </source>
</evidence>
<dbReference type="PANTHER" id="PTHR43437">
    <property type="entry name" value="HYDROXYACYL-THIOESTER DEHYDRATASE TYPE 2, MITOCHONDRIAL-RELATED"/>
    <property type="match status" value="1"/>
</dbReference>
<dbReference type="Proteomes" id="UP000229044">
    <property type="component" value="Unassembled WGS sequence"/>
</dbReference>
<dbReference type="RefSeq" id="WP_099619224.1">
    <property type="nucleotide sequence ID" value="NZ_KZ319341.1"/>
</dbReference>
<dbReference type="Pfam" id="PF01575">
    <property type="entry name" value="MaoC_dehydratas"/>
    <property type="match status" value="1"/>
</dbReference>
<dbReference type="GO" id="GO:0019171">
    <property type="term" value="F:(3R)-hydroxyacyl-[acyl-carrier-protein] dehydratase activity"/>
    <property type="evidence" value="ECO:0007669"/>
    <property type="project" value="TreeGrafter"/>
</dbReference>
<name>A0A2G1VCG1_9GAMM</name>
<dbReference type="PANTHER" id="PTHR43437:SF3">
    <property type="entry name" value="HYDROXYACYL-THIOESTER DEHYDRATASE TYPE 2, MITOCHONDRIAL"/>
    <property type="match status" value="1"/>
</dbReference>
<evidence type="ECO:0000259" key="1">
    <source>
        <dbReference type="Pfam" id="PF01575"/>
    </source>
</evidence>
<dbReference type="InterPro" id="IPR050965">
    <property type="entry name" value="UPF0336/Enoyl-CoA_hydratase"/>
</dbReference>
<reference evidence="2 3" key="1">
    <citation type="submission" date="2017-09" db="EMBL/GenBank/DDBJ databases">
        <title>The draft genome sequences of Marinobacter guineae M3B.</title>
        <authorList>
            <person name="Cao J."/>
        </authorList>
    </citation>
    <scope>NUCLEOTIDE SEQUENCE [LARGE SCALE GENOMIC DNA]</scope>
    <source>
        <strain evidence="2 3">M3B</strain>
    </source>
</reference>
<dbReference type="GO" id="GO:0006633">
    <property type="term" value="P:fatty acid biosynthetic process"/>
    <property type="evidence" value="ECO:0007669"/>
    <property type="project" value="TreeGrafter"/>
</dbReference>
<dbReference type="Gene3D" id="3.10.129.10">
    <property type="entry name" value="Hotdog Thioesterase"/>
    <property type="match status" value="1"/>
</dbReference>
<comment type="caution">
    <text evidence="2">The sequence shown here is derived from an EMBL/GenBank/DDBJ whole genome shotgun (WGS) entry which is preliminary data.</text>
</comment>
<dbReference type="AlphaFoldDB" id="A0A2G1VCG1"/>
<dbReference type="OrthoDB" id="9800237at2"/>
<dbReference type="InterPro" id="IPR029069">
    <property type="entry name" value="HotDog_dom_sf"/>
</dbReference>
<gene>
    <name evidence="2" type="ORF">CLH62_16220</name>
</gene>
<feature type="domain" description="MaoC-like" evidence="1">
    <location>
        <begin position="20"/>
        <end position="111"/>
    </location>
</feature>
<proteinExistence type="predicted"/>
<sequence length="156" mass="17264">MSEIRKKTIAGLKAGDSFTLTRTFTEEETLSFGEISRDQNPVHYSDDFARAKNLEGKICHGLLVGGMITEVGGQIGWLASGMNFRFRRPVYFGDTITCVFTLTEVDERNRARAEAVLSNQHGETVIDAWLTGVLPGPEEQEVMSAMLSEKEAMSRG</sequence>